<comment type="caution">
    <text evidence="7">The sequence shown here is derived from an EMBL/GenBank/DDBJ whole genome shotgun (WGS) entry which is preliminary data.</text>
</comment>
<feature type="domain" description="Myb/SANT-like" evidence="6">
    <location>
        <begin position="23"/>
        <end position="119"/>
    </location>
</feature>
<gene>
    <name evidence="7" type="ORF">PHJA_000795000</name>
</gene>
<keyword evidence="3" id="KW-0687">Ribonucleoprotein</keyword>
<proteinExistence type="inferred from homology"/>
<evidence type="ECO:0000313" key="7">
    <source>
        <dbReference type="EMBL" id="GFP86512.1"/>
    </source>
</evidence>
<feature type="region of interest" description="Disordered" evidence="5">
    <location>
        <begin position="130"/>
        <end position="162"/>
    </location>
</feature>
<dbReference type="PANTHER" id="PTHR10746:SF6">
    <property type="entry name" value="LARGE RIBOSOMAL SUBUNIT PROTEIN UL4M"/>
    <property type="match status" value="1"/>
</dbReference>
<reference evidence="7" key="1">
    <citation type="submission" date="2020-07" db="EMBL/GenBank/DDBJ databases">
        <title>Ethylene signaling mediates host invasion by parasitic plants.</title>
        <authorList>
            <person name="Yoshida S."/>
        </authorList>
    </citation>
    <scope>NUCLEOTIDE SEQUENCE</scope>
    <source>
        <strain evidence="7">Okayama</strain>
    </source>
</reference>
<dbReference type="Proteomes" id="UP000653305">
    <property type="component" value="Unassembled WGS sequence"/>
</dbReference>
<feature type="compositionally biased region" description="Polar residues" evidence="5">
    <location>
        <begin position="356"/>
        <end position="366"/>
    </location>
</feature>
<feature type="compositionally biased region" description="Basic residues" evidence="5">
    <location>
        <begin position="12"/>
        <end position="23"/>
    </location>
</feature>
<evidence type="ECO:0000256" key="3">
    <source>
        <dbReference type="ARBA" id="ARBA00023274"/>
    </source>
</evidence>
<feature type="compositionally biased region" description="Polar residues" evidence="5">
    <location>
        <begin position="1"/>
        <end position="11"/>
    </location>
</feature>
<evidence type="ECO:0000256" key="5">
    <source>
        <dbReference type="SAM" id="MobiDB-lite"/>
    </source>
</evidence>
<dbReference type="Gene3D" id="3.40.1370.10">
    <property type="match status" value="2"/>
</dbReference>
<dbReference type="GO" id="GO:1990904">
    <property type="term" value="C:ribonucleoprotein complex"/>
    <property type="evidence" value="ECO:0007669"/>
    <property type="project" value="UniProtKB-KW"/>
</dbReference>
<dbReference type="InterPro" id="IPR023574">
    <property type="entry name" value="Ribosomal_uL4_dom_sf"/>
</dbReference>
<evidence type="ECO:0000256" key="2">
    <source>
        <dbReference type="ARBA" id="ARBA00022980"/>
    </source>
</evidence>
<dbReference type="InterPro" id="IPR002136">
    <property type="entry name" value="Ribosomal_uL4"/>
</dbReference>
<feature type="region of interest" description="Disordered" evidence="5">
    <location>
        <begin position="356"/>
        <end position="403"/>
    </location>
</feature>
<keyword evidence="8" id="KW-1185">Reference proteome</keyword>
<dbReference type="SUPFAM" id="SSF52166">
    <property type="entry name" value="Ribosomal protein L4"/>
    <property type="match status" value="1"/>
</dbReference>
<keyword evidence="2 7" id="KW-0689">Ribosomal protein</keyword>
<sequence>MEKSGSCTFTRPQRKRNDKGRRSWSQREEEILIKALKEIVANGWKSENGFKIGYLQVLEQEMLRAFPGTDLRGIPHVNSKIHVWKKYYSSLVSMLARSGNGWNDTSKMIEAREDACDSYLKNSEDVFETMSSFHPDNGTESQHETSASSKKKNGGKKRKSSEPVDPIYELVGSFCKNTDIRLGDIVARIGNEYDISQARKEVYGVVSDIVGLTMQEKLLVSKLLVKNTEDLELFFSLPNDAKAEFTRMKVNISVLGDLDLLLSFFDLLFGMKNLKLHSAVVVMGIARTQCYLLDLERQLLVFAKGLCQDLVIPVTNFHNEDKGFMVLAGDVFDVPIRKDIIHRVVRWQLAKRQQGTHSTKTLSEVSGTGRKPWPQKGTGRARHGTLRGPQFRGGCTMHGPKPRSHAIKLNKKLMVFEDLDVPSHKTKNIVNYVQQMENAKKFLIVDGGPINEKLKLATQNLHYVNVLPSIGLNVYSILLHDTLVMSRDAVNQIVERMHTPVNR</sequence>
<organism evidence="7 8">
    <name type="scientific">Phtheirospermum japonicum</name>
    <dbReference type="NCBI Taxonomy" id="374723"/>
    <lineage>
        <taxon>Eukaryota</taxon>
        <taxon>Viridiplantae</taxon>
        <taxon>Streptophyta</taxon>
        <taxon>Embryophyta</taxon>
        <taxon>Tracheophyta</taxon>
        <taxon>Spermatophyta</taxon>
        <taxon>Magnoliopsida</taxon>
        <taxon>eudicotyledons</taxon>
        <taxon>Gunneridae</taxon>
        <taxon>Pentapetalae</taxon>
        <taxon>asterids</taxon>
        <taxon>lamiids</taxon>
        <taxon>Lamiales</taxon>
        <taxon>Orobanchaceae</taxon>
        <taxon>Orobanchaceae incertae sedis</taxon>
        <taxon>Phtheirospermum</taxon>
    </lineage>
</organism>
<evidence type="ECO:0000259" key="6">
    <source>
        <dbReference type="Pfam" id="PF12776"/>
    </source>
</evidence>
<feature type="region of interest" description="Disordered" evidence="5">
    <location>
        <begin position="1"/>
        <end position="23"/>
    </location>
</feature>
<dbReference type="HAMAP" id="MF_01328_B">
    <property type="entry name" value="Ribosomal_uL4_B"/>
    <property type="match status" value="1"/>
</dbReference>
<evidence type="ECO:0000256" key="1">
    <source>
        <dbReference type="ARBA" id="ARBA00010528"/>
    </source>
</evidence>
<dbReference type="EMBL" id="BMAC01000126">
    <property type="protein sequence ID" value="GFP86512.1"/>
    <property type="molecule type" value="Genomic_DNA"/>
</dbReference>
<dbReference type="GO" id="GO:0006412">
    <property type="term" value="P:translation"/>
    <property type="evidence" value="ECO:0007669"/>
    <property type="project" value="InterPro"/>
</dbReference>
<dbReference type="GO" id="GO:0003735">
    <property type="term" value="F:structural constituent of ribosome"/>
    <property type="evidence" value="ECO:0007669"/>
    <property type="project" value="InterPro"/>
</dbReference>
<evidence type="ECO:0000256" key="4">
    <source>
        <dbReference type="ARBA" id="ARBA00040565"/>
    </source>
</evidence>
<feature type="compositionally biased region" description="Polar residues" evidence="5">
    <location>
        <begin position="130"/>
        <end position="140"/>
    </location>
</feature>
<dbReference type="AlphaFoldDB" id="A0A830BJZ4"/>
<dbReference type="Pfam" id="PF12776">
    <property type="entry name" value="Myb_DNA-bind_3"/>
    <property type="match status" value="1"/>
</dbReference>
<dbReference type="GO" id="GO:0005840">
    <property type="term" value="C:ribosome"/>
    <property type="evidence" value="ECO:0007669"/>
    <property type="project" value="UniProtKB-KW"/>
</dbReference>
<dbReference type="PANTHER" id="PTHR10746">
    <property type="entry name" value="50S RIBOSOMAL PROTEIN L4"/>
    <property type="match status" value="1"/>
</dbReference>
<dbReference type="OrthoDB" id="275876at2759"/>
<dbReference type="InterPro" id="IPR024752">
    <property type="entry name" value="Myb/SANT-like_dom"/>
</dbReference>
<dbReference type="Pfam" id="PF00573">
    <property type="entry name" value="Ribosomal_L4"/>
    <property type="match status" value="1"/>
</dbReference>
<dbReference type="InterPro" id="IPR013005">
    <property type="entry name" value="Ribosomal_uL4-like"/>
</dbReference>
<name>A0A830BJZ4_9LAMI</name>
<comment type="similarity">
    <text evidence="1">Belongs to the universal ribosomal protein uL4 family.</text>
</comment>
<evidence type="ECO:0000313" key="8">
    <source>
        <dbReference type="Proteomes" id="UP000653305"/>
    </source>
</evidence>
<accession>A0A830BJZ4</accession>
<protein>
    <recommendedName>
        <fullName evidence="4">Large ribosomal subunit protein uL4m</fullName>
    </recommendedName>
</protein>
<feature type="compositionally biased region" description="Basic residues" evidence="5">
    <location>
        <begin position="149"/>
        <end position="159"/>
    </location>
</feature>